<feature type="region of interest" description="Disordered" evidence="1">
    <location>
        <begin position="226"/>
        <end position="289"/>
    </location>
</feature>
<sequence>MRRVDTLQALIGRATSQVTRRGEPPAPSDSSDEPESLDGLLFLGNPHETVPRALLLDERLGAVDILGWQMIRLLANDDKTTAFPTYDQLQPMLRGSVGKNASRGTVARVIAILRLTRWMSLAHRARHETNGRVLGNVYVLHDEPVSPTEATLVDRDYLTFVAHCCHHKTPAVREVAKRLRDELAEDGILLTEQHGDKLKHKSQPMERLQRRAARFEEVQPQFAQETAQFSRRTQPGNNDLCPSSCSELRQFGSETTPSSRSELSLESSTYPSVREANSAPTSTVGSNTNTNPGLVWHGCLDLGATDRQRVTDWLAPLPNDTQQLVLDEVAGRVDAGHCRSPVGLLRSLATRACQGEFNATQFAQHYAATRPSSGASGPAQSSPTRSAPPTPPQWPEKPVLTEKGKAAREEVRALVGRVRRP</sequence>
<feature type="region of interest" description="Disordered" evidence="1">
    <location>
        <begin position="13"/>
        <end position="39"/>
    </location>
</feature>
<comment type="caution">
    <text evidence="2">The sequence shown here is derived from an EMBL/GenBank/DDBJ whole genome shotgun (WGS) entry which is preliminary data.</text>
</comment>
<feature type="region of interest" description="Disordered" evidence="1">
    <location>
        <begin position="368"/>
        <end position="407"/>
    </location>
</feature>
<protein>
    <submittedName>
        <fullName evidence="2">Uncharacterized protein</fullName>
    </submittedName>
</protein>
<dbReference type="AlphaFoldDB" id="A0A1B8NY01"/>
<name>A0A1B8NY01_HALEL</name>
<dbReference type="InterPro" id="IPR047749">
    <property type="entry name" value="STY4528-like"/>
</dbReference>
<dbReference type="PATRIC" id="fig|2746.7.peg.4049"/>
<feature type="compositionally biased region" description="Low complexity" evidence="1">
    <location>
        <begin position="371"/>
        <end position="385"/>
    </location>
</feature>
<gene>
    <name evidence="2" type="ORF">A8U91_03935</name>
</gene>
<proteinExistence type="predicted"/>
<evidence type="ECO:0000313" key="3">
    <source>
        <dbReference type="Proteomes" id="UP000092504"/>
    </source>
</evidence>
<accession>A0A1B8NY01</accession>
<evidence type="ECO:0000313" key="2">
    <source>
        <dbReference type="EMBL" id="OBX34872.1"/>
    </source>
</evidence>
<dbReference type="EMBL" id="MAJD01000002">
    <property type="protein sequence ID" value="OBX34872.1"/>
    <property type="molecule type" value="Genomic_DNA"/>
</dbReference>
<feature type="compositionally biased region" description="Polar residues" evidence="1">
    <location>
        <begin position="278"/>
        <end position="289"/>
    </location>
</feature>
<feature type="compositionally biased region" description="Pro residues" evidence="1">
    <location>
        <begin position="386"/>
        <end position="395"/>
    </location>
</feature>
<evidence type="ECO:0000256" key="1">
    <source>
        <dbReference type="SAM" id="MobiDB-lite"/>
    </source>
</evidence>
<dbReference type="NCBIfam" id="NF040582">
    <property type="entry name" value="STY4528_fam"/>
    <property type="match status" value="1"/>
</dbReference>
<organism evidence="2 3">
    <name type="scientific">Halomonas elongata</name>
    <dbReference type="NCBI Taxonomy" id="2746"/>
    <lineage>
        <taxon>Bacteria</taxon>
        <taxon>Pseudomonadati</taxon>
        <taxon>Pseudomonadota</taxon>
        <taxon>Gammaproteobacteria</taxon>
        <taxon>Oceanospirillales</taxon>
        <taxon>Halomonadaceae</taxon>
        <taxon>Halomonas</taxon>
    </lineage>
</organism>
<dbReference type="Proteomes" id="UP000092504">
    <property type="component" value="Unassembled WGS sequence"/>
</dbReference>
<feature type="compositionally biased region" description="Low complexity" evidence="1">
    <location>
        <begin position="253"/>
        <end position="269"/>
    </location>
</feature>
<reference evidence="2 3" key="1">
    <citation type="submission" date="2016-06" db="EMBL/GenBank/DDBJ databases">
        <title>Genome sequence of halotolerant plant growth promoting strain of Halomonas elongata HEK1 isolated from salterns of Rann of Kutch, Gujarat, India.</title>
        <authorList>
            <person name="Gaba S."/>
            <person name="Singh R.N."/>
            <person name="Abrol S."/>
            <person name="Kaushik R."/>
            <person name="Saxena A.K."/>
        </authorList>
    </citation>
    <scope>NUCLEOTIDE SEQUENCE [LARGE SCALE GENOMIC DNA]</scope>
    <source>
        <strain evidence="2 3">HEK1</strain>
    </source>
</reference>
<feature type="compositionally biased region" description="Polar residues" evidence="1">
    <location>
        <begin position="226"/>
        <end position="247"/>
    </location>
</feature>